<proteinExistence type="predicted"/>
<dbReference type="InterPro" id="IPR053041">
    <property type="entry name" value="Transglut-like_Superfamily_Mod"/>
</dbReference>
<dbReference type="Pfam" id="PF23265">
    <property type="entry name" value="Ig-like_KY"/>
    <property type="match status" value="2"/>
</dbReference>
<keyword evidence="4" id="KW-1185">Reference proteome</keyword>
<dbReference type="AlphaFoldDB" id="A0ABD0JNQ1"/>
<gene>
    <name evidence="3" type="ORF">BaRGS_00032334</name>
</gene>
<dbReference type="EMBL" id="JACVVK020000376">
    <property type="protein sequence ID" value="KAK7476409.1"/>
    <property type="molecule type" value="Genomic_DNA"/>
</dbReference>
<dbReference type="InterPro" id="IPR002931">
    <property type="entry name" value="Transglutaminase-like"/>
</dbReference>
<dbReference type="InterPro" id="IPR056564">
    <property type="entry name" value="Ig-like_KY"/>
</dbReference>
<dbReference type="Proteomes" id="UP001519460">
    <property type="component" value="Unassembled WGS sequence"/>
</dbReference>
<protein>
    <recommendedName>
        <fullName evidence="2">Transglutaminase-like domain-containing protein</fullName>
    </recommendedName>
</protein>
<dbReference type="SMART" id="SM00460">
    <property type="entry name" value="TGc"/>
    <property type="match status" value="1"/>
</dbReference>
<dbReference type="SUPFAM" id="SSF54001">
    <property type="entry name" value="Cysteine proteinases"/>
    <property type="match status" value="1"/>
</dbReference>
<sequence length="775" mass="88314">MNGRDLPNFANDRLAMIVLLPIEDLRSLLGLRELGFLGTPSITGVASKNALPALGSQGLSPVPRHSPSTPPRGYSPANMPVLRSYDTQPLLEQRHREEEERLLRFLSEEREKEMKRLDDTISMEKEKAADEVLKSMHQMTQQNAAPRTLLQERERIDEHFAHVREERLKLVTEKISTEEKTRNGKMLDRHCQEMLMLIGEKDREVDRSSLFDHSMKPPVETPETKKIALYKTPAVFEHIDLRAIEVAGKDYDGYTDLVRDLTQDCHSELEKVRAIFRWVIAKDLSKNQVSEIVRPHQNNMLLRGVKTGKETYHQLFKKLCSYAGLHCEIILGYSKGAGYKPGMRMDGNAFRNSWTAVHVEGSWRLVNCTWAARHVTGHCDNLPQMFHKYDEFYFLTDPEDYVYQHYPDDPSWQLLDIPLPFSEFLNLPVVKSPFFNYGLKFYSNYGATLTTDTGMVEVRLITPKILGFGSLLEPVSKTASDPRQYDGRVLLRYVKSEAIFTVALPGPGLFYFTVYVGDYWNSECLESACSFLIHCPGMSGPPSPPYPPVPFFGPTPVMESLGITAESNVDPLIVCNSDFLEINFNLLKDLKITHTFQYFDVQDGAISDIDRYVFLRSRNDKGANYLVRCPKEGFYIFSLYAADPSSPDGDGNNLDCAVRYLIICQEPSPSVAQFPKTHARWQRCTLHEPLAGDLLTDKRYMFKLDIPQAVEVFVVIGDIYHHVKRKIGFAWEGHIMTGPHPGTARVVARFQAGKDQSIFANMLEYKLVEDVETEI</sequence>
<evidence type="ECO:0000313" key="4">
    <source>
        <dbReference type="Proteomes" id="UP001519460"/>
    </source>
</evidence>
<feature type="region of interest" description="Disordered" evidence="1">
    <location>
        <begin position="56"/>
        <end position="78"/>
    </location>
</feature>
<feature type="domain" description="Transglutaminase-like" evidence="2">
    <location>
        <begin position="302"/>
        <end position="370"/>
    </location>
</feature>
<dbReference type="PANTHER" id="PTHR47020:SF1">
    <property type="entry name" value="HILLARIN"/>
    <property type="match status" value="1"/>
</dbReference>
<accession>A0ABD0JNQ1</accession>
<organism evidence="3 4">
    <name type="scientific">Batillaria attramentaria</name>
    <dbReference type="NCBI Taxonomy" id="370345"/>
    <lineage>
        <taxon>Eukaryota</taxon>
        <taxon>Metazoa</taxon>
        <taxon>Spiralia</taxon>
        <taxon>Lophotrochozoa</taxon>
        <taxon>Mollusca</taxon>
        <taxon>Gastropoda</taxon>
        <taxon>Caenogastropoda</taxon>
        <taxon>Sorbeoconcha</taxon>
        <taxon>Cerithioidea</taxon>
        <taxon>Batillariidae</taxon>
        <taxon>Batillaria</taxon>
    </lineage>
</organism>
<comment type="caution">
    <text evidence="3">The sequence shown here is derived from an EMBL/GenBank/DDBJ whole genome shotgun (WGS) entry which is preliminary data.</text>
</comment>
<dbReference type="Gene3D" id="3.10.620.30">
    <property type="match status" value="1"/>
</dbReference>
<name>A0ABD0JNQ1_9CAEN</name>
<dbReference type="InterPro" id="IPR038765">
    <property type="entry name" value="Papain-like_cys_pep_sf"/>
</dbReference>
<evidence type="ECO:0000259" key="2">
    <source>
        <dbReference type="SMART" id="SM00460"/>
    </source>
</evidence>
<dbReference type="PANTHER" id="PTHR47020">
    <property type="entry name" value="HILLARIN"/>
    <property type="match status" value="1"/>
</dbReference>
<evidence type="ECO:0000313" key="3">
    <source>
        <dbReference type="EMBL" id="KAK7476409.1"/>
    </source>
</evidence>
<reference evidence="3 4" key="1">
    <citation type="journal article" date="2023" name="Sci. Data">
        <title>Genome assembly of the Korean intertidal mud-creeper Batillaria attramentaria.</title>
        <authorList>
            <person name="Patra A.K."/>
            <person name="Ho P.T."/>
            <person name="Jun S."/>
            <person name="Lee S.J."/>
            <person name="Kim Y."/>
            <person name="Won Y.J."/>
        </authorList>
    </citation>
    <scope>NUCLEOTIDE SEQUENCE [LARGE SCALE GENOMIC DNA]</scope>
    <source>
        <strain evidence="3">Wonlab-2016</strain>
    </source>
</reference>
<evidence type="ECO:0000256" key="1">
    <source>
        <dbReference type="SAM" id="MobiDB-lite"/>
    </source>
</evidence>